<name>A0A2A3YEL6_9MICO</name>
<organism evidence="3 4">
    <name type="scientific">Brachybacterium alimentarium</name>
    <dbReference type="NCBI Taxonomy" id="47845"/>
    <lineage>
        <taxon>Bacteria</taxon>
        <taxon>Bacillati</taxon>
        <taxon>Actinomycetota</taxon>
        <taxon>Actinomycetes</taxon>
        <taxon>Micrococcales</taxon>
        <taxon>Dermabacteraceae</taxon>
        <taxon>Brachybacterium</taxon>
    </lineage>
</organism>
<dbReference type="Pfam" id="PF00756">
    <property type="entry name" value="Esterase"/>
    <property type="match status" value="1"/>
</dbReference>
<evidence type="ECO:0000313" key="4">
    <source>
        <dbReference type="Proteomes" id="UP000218598"/>
    </source>
</evidence>
<dbReference type="InterPro" id="IPR052558">
    <property type="entry name" value="Siderophore_Hydrolase_D"/>
</dbReference>
<comment type="similarity">
    <text evidence="1">Belongs to the esterase D family.</text>
</comment>
<dbReference type="PANTHER" id="PTHR40841">
    <property type="entry name" value="SIDEROPHORE TRIACETYLFUSARININE C ESTERASE"/>
    <property type="match status" value="1"/>
</dbReference>
<dbReference type="EMBL" id="NRGR01000041">
    <property type="protein sequence ID" value="PCC37734.1"/>
    <property type="molecule type" value="Genomic_DNA"/>
</dbReference>
<accession>A0A2A3YEL6</accession>
<evidence type="ECO:0000313" key="3">
    <source>
        <dbReference type="EMBL" id="PCC37734.1"/>
    </source>
</evidence>
<dbReference type="RefSeq" id="WP_096197919.1">
    <property type="nucleotide sequence ID" value="NZ_NRGR01000041.1"/>
</dbReference>
<dbReference type="InterPro" id="IPR000801">
    <property type="entry name" value="Esterase-like"/>
</dbReference>
<dbReference type="SUPFAM" id="SSF53474">
    <property type="entry name" value="alpha/beta-Hydrolases"/>
    <property type="match status" value="1"/>
</dbReference>
<evidence type="ECO:0000256" key="1">
    <source>
        <dbReference type="ARBA" id="ARBA00005622"/>
    </source>
</evidence>
<dbReference type="InterPro" id="IPR029058">
    <property type="entry name" value="AB_hydrolase_fold"/>
</dbReference>
<reference evidence="3 4" key="1">
    <citation type="journal article" date="2017" name="Elife">
        <title>Extensive horizontal gene transfer in cheese-associated bacteria.</title>
        <authorList>
            <person name="Bonham K.S."/>
            <person name="Wolfe B.E."/>
            <person name="Dutton R.J."/>
        </authorList>
    </citation>
    <scope>NUCLEOTIDE SEQUENCE [LARGE SCALE GENOMIC DNA]</scope>
    <source>
        <strain evidence="3 4">341_9</strain>
    </source>
</reference>
<dbReference type="OrthoDB" id="5523653at2"/>
<keyword evidence="4" id="KW-1185">Reference proteome</keyword>
<proteinExistence type="inferred from homology"/>
<keyword evidence="2" id="KW-0378">Hydrolase</keyword>
<dbReference type="Proteomes" id="UP000218598">
    <property type="component" value="Unassembled WGS sequence"/>
</dbReference>
<dbReference type="AlphaFoldDB" id="A0A2A3YEL6"/>
<sequence>MSDMLHGCLADTEYFEITAETGNRYGVWVTTPPGHADSTDSVPLIYVLDGNFAVGLTAPLIVTQADPFLTIAPYIQVSVGYADDEAAQWAQRRQRDLVPPGEPVGEEMVASLMAARDAGDMTQGQVDDFLAELEDTHADDFLDFLTTELHPHLVSMLRVSDSGHGLFGYSYGGLFALYAWLREAAPFATFGAGSPGVTSAASQVFDLVENLPERGAESDAARLHITLNDPELLGPVPLYRGMARSILAVLEALRTGERAQDVTTELLHETHVTGLQASFLSYLKACHTR</sequence>
<dbReference type="PANTHER" id="PTHR40841:SF2">
    <property type="entry name" value="SIDEROPHORE-DEGRADING ESTERASE (EUROFUNG)"/>
    <property type="match status" value="1"/>
</dbReference>
<gene>
    <name evidence="3" type="ORF">CIK66_17745</name>
</gene>
<protein>
    <submittedName>
        <fullName evidence="3">Esterase</fullName>
    </submittedName>
</protein>
<comment type="caution">
    <text evidence="3">The sequence shown here is derived from an EMBL/GenBank/DDBJ whole genome shotgun (WGS) entry which is preliminary data.</text>
</comment>
<dbReference type="GO" id="GO:0016788">
    <property type="term" value="F:hydrolase activity, acting on ester bonds"/>
    <property type="evidence" value="ECO:0007669"/>
    <property type="project" value="TreeGrafter"/>
</dbReference>
<dbReference type="Gene3D" id="3.40.50.1820">
    <property type="entry name" value="alpha/beta hydrolase"/>
    <property type="match status" value="1"/>
</dbReference>
<evidence type="ECO:0000256" key="2">
    <source>
        <dbReference type="ARBA" id="ARBA00022801"/>
    </source>
</evidence>